<evidence type="ECO:0000256" key="3">
    <source>
        <dbReference type="RuleBase" id="RU361235"/>
    </source>
</evidence>
<dbReference type="InterPro" id="IPR029058">
    <property type="entry name" value="AB_hydrolase_fold"/>
</dbReference>
<keyword evidence="6" id="KW-1185">Reference proteome</keyword>
<protein>
    <recommendedName>
        <fullName evidence="3">Carboxylic ester hydrolase</fullName>
        <ecNumber evidence="3">3.1.1.-</ecNumber>
    </recommendedName>
</protein>
<evidence type="ECO:0000256" key="2">
    <source>
        <dbReference type="ARBA" id="ARBA00022801"/>
    </source>
</evidence>
<dbReference type="InterPro" id="IPR019826">
    <property type="entry name" value="Carboxylesterase_B_AS"/>
</dbReference>
<dbReference type="EC" id="3.1.1.-" evidence="3"/>
<evidence type="ECO:0000313" key="6">
    <source>
        <dbReference type="Proteomes" id="UP000056209"/>
    </source>
</evidence>
<comment type="similarity">
    <text evidence="1 3">Belongs to the type-B carboxylesterase/lipase family.</text>
</comment>
<evidence type="ECO:0000313" key="5">
    <source>
        <dbReference type="EMBL" id="GAQ21605.1"/>
    </source>
</evidence>
<dbReference type="PANTHER" id="PTHR11559">
    <property type="entry name" value="CARBOXYLESTERASE"/>
    <property type="match status" value="1"/>
</dbReference>
<dbReference type="Gene3D" id="3.40.50.1820">
    <property type="entry name" value="alpha/beta hydrolase"/>
    <property type="match status" value="1"/>
</dbReference>
<evidence type="ECO:0000256" key="1">
    <source>
        <dbReference type="ARBA" id="ARBA00005964"/>
    </source>
</evidence>
<dbReference type="InterPro" id="IPR002018">
    <property type="entry name" value="CarbesteraseB"/>
</dbReference>
<accession>A0A100HLD0</accession>
<dbReference type="AlphaFoldDB" id="A0A100HLD0"/>
<dbReference type="InterPro" id="IPR050309">
    <property type="entry name" value="Type-B_Carboxylest/Lipase"/>
</dbReference>
<organism evidence="5 6">
    <name type="scientific">Deinococcus grandis</name>
    <dbReference type="NCBI Taxonomy" id="57498"/>
    <lineage>
        <taxon>Bacteria</taxon>
        <taxon>Thermotogati</taxon>
        <taxon>Deinococcota</taxon>
        <taxon>Deinococci</taxon>
        <taxon>Deinococcales</taxon>
        <taxon>Deinococcaceae</taxon>
        <taxon>Deinococcus</taxon>
    </lineage>
</organism>
<dbReference type="PROSITE" id="PS00122">
    <property type="entry name" value="CARBOXYLESTERASE_B_1"/>
    <property type="match status" value="1"/>
</dbReference>
<reference evidence="6" key="1">
    <citation type="submission" date="2015-11" db="EMBL/GenBank/DDBJ databases">
        <title>Draft Genome Sequence of the Radioresistant Bacterium Deinococcus grandis, Isolated from Freshwater Fish in Japan.</title>
        <authorList>
            <person name="Satoh K."/>
            <person name="Onodera T."/>
            <person name="Omoso K."/>
            <person name="Takeda-Yano K."/>
            <person name="Katayama T."/>
            <person name="Oono Y."/>
            <person name="Narumi I."/>
        </authorList>
    </citation>
    <scope>NUCLEOTIDE SEQUENCE [LARGE SCALE GENOMIC DNA]</scope>
    <source>
        <strain evidence="6">ATCC 43672</strain>
    </source>
</reference>
<name>A0A100HLD0_9DEIO</name>
<proteinExistence type="inferred from homology"/>
<dbReference type="Pfam" id="PF00135">
    <property type="entry name" value="COesterase"/>
    <property type="match status" value="1"/>
</dbReference>
<evidence type="ECO:0000259" key="4">
    <source>
        <dbReference type="Pfam" id="PF00135"/>
    </source>
</evidence>
<comment type="caution">
    <text evidence="5">The sequence shown here is derived from an EMBL/GenBank/DDBJ whole genome shotgun (WGS) entry which is preliminary data.</text>
</comment>
<dbReference type="GO" id="GO:0016787">
    <property type="term" value="F:hydrolase activity"/>
    <property type="evidence" value="ECO:0007669"/>
    <property type="project" value="UniProtKB-KW"/>
</dbReference>
<gene>
    <name evidence="5" type="ORF">DEIGR_101632</name>
</gene>
<dbReference type="Proteomes" id="UP000056209">
    <property type="component" value="Unassembled WGS sequence"/>
</dbReference>
<dbReference type="EMBL" id="BCMS01000001">
    <property type="protein sequence ID" value="GAQ21605.1"/>
    <property type="molecule type" value="Genomic_DNA"/>
</dbReference>
<dbReference type="SUPFAM" id="SSF53474">
    <property type="entry name" value="alpha/beta-Hydrolases"/>
    <property type="match status" value="1"/>
</dbReference>
<keyword evidence="2 3" id="KW-0378">Hydrolase</keyword>
<dbReference type="ESTHER" id="9deio-a0a100hld0">
    <property type="family name" value="Carb_B_Bacteria"/>
</dbReference>
<sequence>MNHGGVTRPLIRETEWGRVQGRALLVRGEVALGWLGVPYAAPASGTGRFRAPQPHPGWTGVRDATQFAPDVLQPLDPSVTLRPSVEGSLVLNVWAPATPGPHPVLVWFHGGAYRAGSGRLYDGREYAAQRGVVVVTVNSRLGPLGYADFAGLFGDDRFAVNAGYLDQRAALAWVSRNAAAFGGDPARVTVAGESAGAVTVNLLLRDPAARGLFAGAAAQSGGVNQLSTRENSVELAAAYARALGVTATTRDRLWTLPAAAFVRSLHTLERVRARQLNSRPTLDGAVLPGSVAELLGRPAAPVPLLAGANRDEYALFVKLPDRVFPRTDRALLTRVLTGAAGDARARAILAGYPDDPGGLVALGTDLFFHAPNDALLRAHPAPAFRYRFDWGTRFFDLGAAHGLELLFLWPRPLGLSSDVIRGGDHARRARLARAMQDSWAHFVHHGHPGPDWAAWTPEQPQVTHLTLDGLTRSVGGEARRLALWQDLLPLMP</sequence>
<feature type="domain" description="Carboxylesterase type B" evidence="4">
    <location>
        <begin position="11"/>
        <end position="470"/>
    </location>
</feature>